<accession>A0ABX6C0K0</accession>
<keyword evidence="2" id="KW-1185">Reference proteome</keyword>
<dbReference type="RefSeq" id="WP_158066728.1">
    <property type="nucleotide sequence ID" value="NZ_CP042829.1"/>
</dbReference>
<name>A0ABX6C0K0_9CHLR</name>
<sequence>MPDPELLTQEIAGLRETIRAHDGANVATSAFVRKVDQLISDFYDDIDELTALRLGDILDLFLIKALYVNRRSRDAETLTYLGRLLERYLQASELSLGPGRGFLPYLTDLMEETAHPSGAYQNAFEAYRKYGDNALFISGVFPASLGRKRGGGPLGGAPHVDRQYFITLGRRYYEMAARHDMAEWVRLRATLERLSRFFEIYVEALNEISDRYVMGIDMQLIADKMLDAFNRYRETRDERHLELARKYAALLRLDARNWPALAKLEAQAVEGPAYY</sequence>
<proteinExistence type="predicted"/>
<reference evidence="1 2" key="2">
    <citation type="submission" date="2019-10" db="EMBL/GenBank/DDBJ databases">
        <title>Thermopilla bonchosmolovskayae gen. nov., sp. nov., a moderately thermophilic Chloroflexi bacterium from a Chukotka hot spring (Arctic, Russia), representing a novel classis Thermopillaia, which include previously uncultivated lineage OLB14.</title>
        <authorList>
            <person name="Kochetkova T.V."/>
            <person name="Zayulina K.S."/>
            <person name="Zhigarkov V.S."/>
            <person name="Minaev N.V."/>
            <person name="Novikov A."/>
            <person name="Toshchakov S.V."/>
            <person name="Elcheninov A.G."/>
            <person name="Kublanov I.V."/>
        </authorList>
    </citation>
    <scope>NUCLEOTIDE SEQUENCE [LARGE SCALE GENOMIC DNA]</scope>
    <source>
        <strain evidence="1 2">3753O</strain>
    </source>
</reference>
<protein>
    <submittedName>
        <fullName evidence="1">Uncharacterized protein</fullName>
    </submittedName>
</protein>
<evidence type="ECO:0000313" key="1">
    <source>
        <dbReference type="EMBL" id="QFG02804.1"/>
    </source>
</evidence>
<reference evidence="1 2" key="1">
    <citation type="submission" date="2019-08" db="EMBL/GenBank/DDBJ databases">
        <authorList>
            <person name="Toschakov S.V."/>
        </authorList>
    </citation>
    <scope>NUCLEOTIDE SEQUENCE [LARGE SCALE GENOMIC DNA]</scope>
    <source>
        <strain evidence="1 2">3753O</strain>
    </source>
</reference>
<dbReference type="EMBL" id="CP042829">
    <property type="protein sequence ID" value="QFG02804.1"/>
    <property type="molecule type" value="Genomic_DNA"/>
</dbReference>
<evidence type="ECO:0000313" key="2">
    <source>
        <dbReference type="Proteomes" id="UP000326331"/>
    </source>
</evidence>
<dbReference type="Proteomes" id="UP000326331">
    <property type="component" value="Chromosome"/>
</dbReference>
<gene>
    <name evidence="1" type="ORF">Tbon_05700</name>
</gene>
<organism evidence="1 2">
    <name type="scientific">Tepidiforma bonchosmolovskayae</name>
    <dbReference type="NCBI Taxonomy" id="2601677"/>
    <lineage>
        <taxon>Bacteria</taxon>
        <taxon>Bacillati</taxon>
        <taxon>Chloroflexota</taxon>
        <taxon>Tepidiformia</taxon>
        <taxon>Tepidiformales</taxon>
        <taxon>Tepidiformaceae</taxon>
        <taxon>Tepidiforma</taxon>
    </lineage>
</organism>